<dbReference type="RefSeq" id="XP_006819317.1">
    <property type="nucleotide sequence ID" value="XM_006819254.1"/>
</dbReference>
<dbReference type="GeneID" id="100371219"/>
<evidence type="ECO:0000313" key="6">
    <source>
        <dbReference type="Proteomes" id="UP000694865"/>
    </source>
</evidence>
<evidence type="ECO:0000256" key="3">
    <source>
        <dbReference type="PROSITE-ProRule" id="PRU00176"/>
    </source>
</evidence>
<name>A0ABM0MH26_SACKO</name>
<dbReference type="Pfam" id="PF00076">
    <property type="entry name" value="RRM_1"/>
    <property type="match status" value="2"/>
</dbReference>
<reference evidence="7" key="1">
    <citation type="submission" date="2025-08" db="UniProtKB">
        <authorList>
            <consortium name="RefSeq"/>
        </authorList>
    </citation>
    <scope>IDENTIFICATION</scope>
    <source>
        <tissue evidence="7">Testes</tissue>
    </source>
</reference>
<feature type="region of interest" description="Disordered" evidence="4">
    <location>
        <begin position="545"/>
        <end position="586"/>
    </location>
</feature>
<dbReference type="PRINTS" id="PR00961">
    <property type="entry name" value="HUDSXLRNA"/>
</dbReference>
<feature type="domain" description="RRM" evidence="5">
    <location>
        <begin position="224"/>
        <end position="297"/>
    </location>
</feature>
<evidence type="ECO:0000256" key="2">
    <source>
        <dbReference type="ARBA" id="ARBA00022884"/>
    </source>
</evidence>
<organism evidence="6 7">
    <name type="scientific">Saccoglossus kowalevskii</name>
    <name type="common">Acorn worm</name>
    <dbReference type="NCBI Taxonomy" id="10224"/>
    <lineage>
        <taxon>Eukaryota</taxon>
        <taxon>Metazoa</taxon>
        <taxon>Hemichordata</taxon>
        <taxon>Enteropneusta</taxon>
        <taxon>Harrimaniidae</taxon>
        <taxon>Saccoglossus</taxon>
    </lineage>
</organism>
<dbReference type="InterPro" id="IPR012677">
    <property type="entry name" value="Nucleotide-bd_a/b_plait_sf"/>
</dbReference>
<dbReference type="InterPro" id="IPR000504">
    <property type="entry name" value="RRM_dom"/>
</dbReference>
<gene>
    <name evidence="7" type="primary">LOC100371219</name>
</gene>
<evidence type="ECO:0000256" key="1">
    <source>
        <dbReference type="ARBA" id="ARBA00022737"/>
    </source>
</evidence>
<feature type="compositionally biased region" description="Low complexity" evidence="4">
    <location>
        <begin position="552"/>
        <end position="586"/>
    </location>
</feature>
<keyword evidence="6" id="KW-1185">Reference proteome</keyword>
<feature type="compositionally biased region" description="Polar residues" evidence="4">
    <location>
        <begin position="51"/>
        <end position="68"/>
    </location>
</feature>
<evidence type="ECO:0000256" key="4">
    <source>
        <dbReference type="SAM" id="MobiDB-lite"/>
    </source>
</evidence>
<keyword evidence="2 3" id="KW-0694">RNA-binding</keyword>
<sequence>MQTDSVENRKHASLLAEPINAQKTGGDDKMEESAKVNGVKGETRTPFGESVRTNETNNKPESPPIQVNNDKKTDMTVGQSDDNESKFQKMTDKDEKKQLNPSNISSSSSTRITKFSSYNSFTPSKQPQQYQQRTTYTTCRRNMSPHAPALSGWQSHPSSPGWPQFGITTRAPPQRYTSPHQPTAHTFGAQTTYNPARNMPPPSPSAGSSGSGSQQSIGEQLSKTNLYIRRLPPNTTDQDLQNMCLPYGKIVSVKAILDKSTNKCKGYGFVDFDSHGAAQKAVQALQQQGIEAQMAKQQEQDPTNLYLSNLPIHMDEKDLESLLSPYGQVISTRILRDCQTNMSRGVGFARMESKEKCEHIITKFNGNYLPGQLEPLLCKFADGGVKKRNQYNKQQQEMRQWQRDGETAVALYDQSPLPQNGYQFHSSIQSNRVVHPSQIMPATSYAMPTSPVNSYPVHSNSGGGWPLHAQYVMQSHGVMSPSIMTSQVDPGMTMHTNMMPQLTNQMNQLQLSGGSPVYGMQPSNHYQMAPQYQQHIIQTVPLEDHSAQQNVSGAASASSTTAGSTASVDEQQSQAQQQYYTTHQTK</sequence>
<feature type="domain" description="RRM" evidence="5">
    <location>
        <begin position="303"/>
        <end position="383"/>
    </location>
</feature>
<dbReference type="SUPFAM" id="SSF54928">
    <property type="entry name" value="RNA-binding domain, RBD"/>
    <property type="match status" value="1"/>
</dbReference>
<keyword evidence="1" id="KW-0677">Repeat</keyword>
<feature type="region of interest" description="Disordered" evidence="4">
    <location>
        <begin position="1"/>
        <end position="111"/>
    </location>
</feature>
<dbReference type="PANTHER" id="PTHR24012">
    <property type="entry name" value="RNA BINDING PROTEIN"/>
    <property type="match status" value="1"/>
</dbReference>
<dbReference type="CDD" id="cd12244">
    <property type="entry name" value="RRM2_MSSP"/>
    <property type="match status" value="1"/>
</dbReference>
<dbReference type="PROSITE" id="PS50102">
    <property type="entry name" value="RRM"/>
    <property type="match status" value="2"/>
</dbReference>
<evidence type="ECO:0000313" key="7">
    <source>
        <dbReference type="RefSeq" id="XP_006819317.1"/>
    </source>
</evidence>
<dbReference type="Gene3D" id="3.30.70.330">
    <property type="match status" value="2"/>
</dbReference>
<dbReference type="InterPro" id="IPR035979">
    <property type="entry name" value="RBD_domain_sf"/>
</dbReference>
<feature type="compositionally biased region" description="Polar residues" evidence="4">
    <location>
        <begin position="175"/>
        <end position="195"/>
    </location>
</feature>
<feature type="compositionally biased region" description="Basic and acidic residues" evidence="4">
    <location>
        <begin position="25"/>
        <end position="34"/>
    </location>
</feature>
<feature type="compositionally biased region" description="Basic and acidic residues" evidence="4">
    <location>
        <begin position="83"/>
        <end position="98"/>
    </location>
</feature>
<feature type="compositionally biased region" description="Low complexity" evidence="4">
    <location>
        <begin position="102"/>
        <end position="111"/>
    </location>
</feature>
<dbReference type="SMART" id="SM00360">
    <property type="entry name" value="RRM"/>
    <property type="match status" value="2"/>
</dbReference>
<evidence type="ECO:0000259" key="5">
    <source>
        <dbReference type="PROSITE" id="PS50102"/>
    </source>
</evidence>
<feature type="compositionally biased region" description="Basic and acidic residues" evidence="4">
    <location>
        <begin position="1"/>
        <end position="10"/>
    </location>
</feature>
<feature type="compositionally biased region" description="Low complexity" evidence="4">
    <location>
        <begin position="205"/>
        <end position="218"/>
    </location>
</feature>
<dbReference type="InterPro" id="IPR002343">
    <property type="entry name" value="Hud_Sxl_RNA"/>
</dbReference>
<proteinExistence type="predicted"/>
<dbReference type="Proteomes" id="UP000694865">
    <property type="component" value="Unplaced"/>
</dbReference>
<accession>A0ABM0MH26</accession>
<feature type="region of interest" description="Disordered" evidence="4">
    <location>
        <begin position="143"/>
        <end position="218"/>
    </location>
</feature>
<protein>
    <submittedName>
        <fullName evidence="7">RNA-binding motif, single-stranded-interacting protein 3-like isoform X1</fullName>
    </submittedName>
</protein>